<feature type="transmembrane region" description="Helical" evidence="1">
    <location>
        <begin position="197"/>
        <end position="217"/>
    </location>
</feature>
<gene>
    <name evidence="3" type="primary">pgpB</name>
    <name evidence="3" type="ORF">BN85409990</name>
</gene>
<evidence type="ECO:0000256" key="1">
    <source>
        <dbReference type="SAM" id="Phobius"/>
    </source>
</evidence>
<name>U4KRZ4_ALTPJ</name>
<dbReference type="CDD" id="cd03392">
    <property type="entry name" value="PAP2_like_2"/>
    <property type="match status" value="1"/>
</dbReference>
<feature type="transmembrane region" description="Helical" evidence="1">
    <location>
        <begin position="20"/>
        <end position="43"/>
    </location>
</feature>
<feature type="domain" description="Phosphatidic acid phosphatase type 2/haloperoxidase" evidence="2">
    <location>
        <begin position="49"/>
        <end position="160"/>
    </location>
</feature>
<sequence>MELEIIRMIQRIRNVFFDHFFNLITELGDQYVFILVVVFFYWFINKKSAYRLVFVFLLSSAMATIIKQVVKRPRPYIQDEKLTVLRKTGGYSFPSGHSQAITIQSLFIYNESYYKNKYIKIILIFLTTIVLFSRMYLGQHYLTDVIAGLALGSLMYLLGNFLFKKMNNKEEVYALVLSFLISVILIILLFFKPAYESYHKIYIGAFGLLGFSVGYYLDKKYLKYEVKNSRLKHIYKFIIGVLGALLIYFVIEIIFKDQSLYKDAILYLLLGLWISIGSLYVFKKVVGYDQEKL</sequence>
<keyword evidence="1" id="KW-0812">Transmembrane</keyword>
<feature type="transmembrane region" description="Helical" evidence="1">
    <location>
        <begin position="142"/>
        <end position="163"/>
    </location>
</feature>
<keyword evidence="1" id="KW-0472">Membrane</keyword>
<dbReference type="EMBL" id="FO681347">
    <property type="protein sequence ID" value="CCV64576.1"/>
    <property type="molecule type" value="Genomic_DNA"/>
</dbReference>
<evidence type="ECO:0000313" key="3">
    <source>
        <dbReference type="EMBL" id="CCV64576.1"/>
    </source>
</evidence>
<dbReference type="Proteomes" id="UP000032740">
    <property type="component" value="Chromosome"/>
</dbReference>
<dbReference type="PANTHER" id="PTHR14969">
    <property type="entry name" value="SPHINGOSINE-1-PHOSPHATE PHOSPHOHYDROLASE"/>
    <property type="match status" value="1"/>
</dbReference>
<dbReference type="Pfam" id="PF01569">
    <property type="entry name" value="PAP2"/>
    <property type="match status" value="1"/>
</dbReference>
<protein>
    <submittedName>
        <fullName evidence="3">Membrane-associated phospholipid phosphatase</fullName>
    </submittedName>
</protein>
<feature type="transmembrane region" description="Helical" evidence="1">
    <location>
        <begin position="49"/>
        <end position="66"/>
    </location>
</feature>
<feature type="transmembrane region" description="Helical" evidence="1">
    <location>
        <begin position="118"/>
        <end position="136"/>
    </location>
</feature>
<dbReference type="STRING" id="1318466.BN85409990"/>
<feature type="transmembrane region" description="Helical" evidence="1">
    <location>
        <begin position="261"/>
        <end position="282"/>
    </location>
</feature>
<feature type="transmembrane region" description="Helical" evidence="1">
    <location>
        <begin position="172"/>
        <end position="191"/>
    </location>
</feature>
<dbReference type="InterPro" id="IPR000326">
    <property type="entry name" value="PAP2/HPO"/>
</dbReference>
<dbReference type="HOGENOM" id="CLU_068892_1_0_14"/>
<feature type="transmembrane region" description="Helical" evidence="1">
    <location>
        <begin position="237"/>
        <end position="255"/>
    </location>
</feature>
<dbReference type="Gene3D" id="1.20.144.10">
    <property type="entry name" value="Phosphatidic acid phosphatase type 2/haloperoxidase"/>
    <property type="match status" value="2"/>
</dbReference>
<reference evidence="3 4" key="1">
    <citation type="journal article" date="2013" name="J. Mol. Microbiol. Biotechnol.">
        <title>Analysis of the Complete Genomes of Acholeplasma brassicae , A. palmae and A. laidlawii and Their Comparison to the Obligate Parasites from ' Candidatus Phytoplasma'.</title>
        <authorList>
            <person name="Kube M."/>
            <person name="Siewert C."/>
            <person name="Migdoll A.M."/>
            <person name="Duduk B."/>
            <person name="Holz S."/>
            <person name="Rabus R."/>
            <person name="Seemuller E."/>
            <person name="Mitrovic J."/>
            <person name="Muller I."/>
            <person name="Buttner C."/>
            <person name="Reinhardt R."/>
        </authorList>
    </citation>
    <scope>NUCLEOTIDE SEQUENCE [LARGE SCALE GENOMIC DNA]</scope>
    <source>
        <strain evidence="3 4">J233</strain>
    </source>
</reference>
<accession>U4KRZ4</accession>
<keyword evidence="4" id="KW-1185">Reference proteome</keyword>
<dbReference type="SUPFAM" id="SSF48317">
    <property type="entry name" value="Acid phosphatase/Vanadium-dependent haloperoxidase"/>
    <property type="match status" value="1"/>
</dbReference>
<evidence type="ECO:0000313" key="4">
    <source>
        <dbReference type="Proteomes" id="UP000032740"/>
    </source>
</evidence>
<dbReference type="AlphaFoldDB" id="U4KRZ4"/>
<evidence type="ECO:0000259" key="2">
    <source>
        <dbReference type="SMART" id="SM00014"/>
    </source>
</evidence>
<organism evidence="3 4">
    <name type="scientific">Alteracholeplasma palmae (strain ATCC 49389 / J233)</name>
    <name type="common">Acholeplasma palmae</name>
    <dbReference type="NCBI Taxonomy" id="1318466"/>
    <lineage>
        <taxon>Bacteria</taxon>
        <taxon>Bacillati</taxon>
        <taxon>Mycoplasmatota</taxon>
        <taxon>Mollicutes</taxon>
        <taxon>Acholeplasmatales</taxon>
        <taxon>Acholeplasmataceae</taxon>
        <taxon>Acholeplasma</taxon>
    </lineage>
</organism>
<proteinExistence type="predicted"/>
<dbReference type="RefSeq" id="WP_026660685.1">
    <property type="nucleotide sequence ID" value="NC_022538.1"/>
</dbReference>
<dbReference type="SMART" id="SM00014">
    <property type="entry name" value="acidPPc"/>
    <property type="match status" value="1"/>
</dbReference>
<dbReference type="InterPro" id="IPR036938">
    <property type="entry name" value="PAP2/HPO_sf"/>
</dbReference>
<dbReference type="PANTHER" id="PTHR14969:SF13">
    <property type="entry name" value="AT30094P"/>
    <property type="match status" value="1"/>
</dbReference>
<keyword evidence="1" id="KW-1133">Transmembrane helix</keyword>
<dbReference type="KEGG" id="apal:BN85409990"/>
<dbReference type="OrthoDB" id="9789113at2"/>